<protein>
    <submittedName>
        <fullName evidence="2">Uncharacterized protein</fullName>
    </submittedName>
</protein>
<gene>
    <name evidence="2" type="ORF">ERS852492_00971</name>
</gene>
<dbReference type="EMBL" id="CZBV01000002">
    <property type="protein sequence ID" value="CUQ82323.1"/>
    <property type="molecule type" value="Genomic_DNA"/>
</dbReference>
<sequence>MELTEEQKLVTGIADYFNIEVPDIISEYVTDSVTVQRMIYAIVTVRNTERLKRLYNANKNTFYDAVQNYNSEAYMENDKLASQIKEANDLAVKVTQANIEIRDLFQNQVKAAYDKEKETQKKLMEQYQLTLNEKERAYKLMMTQRDEARQEIKNLEYKLSQAQDRINMSSAASAKDEADKKTGRLHRLFEKRKRKDENAAYIYDAFVKEIATDKRFSAEQKDFLMRCMEDGIAYEEIRRIARPELDVEMMERLANYYRKKIK</sequence>
<evidence type="ECO:0000256" key="1">
    <source>
        <dbReference type="SAM" id="Coils"/>
    </source>
</evidence>
<dbReference type="RefSeq" id="WP_055286361.1">
    <property type="nucleotide sequence ID" value="NZ_CABIXW010000002.1"/>
</dbReference>
<name>A0A174Z4F3_9FIRM</name>
<evidence type="ECO:0000313" key="3">
    <source>
        <dbReference type="Proteomes" id="UP000095780"/>
    </source>
</evidence>
<keyword evidence="1" id="KW-0175">Coiled coil</keyword>
<feature type="coiled-coil region" evidence="1">
    <location>
        <begin position="117"/>
        <end position="172"/>
    </location>
</feature>
<dbReference type="AlphaFoldDB" id="A0A174Z4F3"/>
<reference evidence="2 3" key="1">
    <citation type="submission" date="2015-09" db="EMBL/GenBank/DDBJ databases">
        <authorList>
            <consortium name="Pathogen Informatics"/>
        </authorList>
    </citation>
    <scope>NUCLEOTIDE SEQUENCE [LARGE SCALE GENOMIC DNA]</scope>
    <source>
        <strain evidence="2 3">2789STDY5834878</strain>
    </source>
</reference>
<proteinExistence type="predicted"/>
<organism evidence="2 3">
    <name type="scientific">Lachnospira eligens</name>
    <dbReference type="NCBI Taxonomy" id="39485"/>
    <lineage>
        <taxon>Bacteria</taxon>
        <taxon>Bacillati</taxon>
        <taxon>Bacillota</taxon>
        <taxon>Clostridia</taxon>
        <taxon>Lachnospirales</taxon>
        <taxon>Lachnospiraceae</taxon>
        <taxon>Lachnospira</taxon>
    </lineage>
</organism>
<evidence type="ECO:0000313" key="2">
    <source>
        <dbReference type="EMBL" id="CUQ82323.1"/>
    </source>
</evidence>
<accession>A0A174Z4F3</accession>
<dbReference type="Proteomes" id="UP000095780">
    <property type="component" value="Unassembled WGS sequence"/>
</dbReference>